<keyword evidence="2" id="KW-1185">Reference proteome</keyword>
<evidence type="ECO:0000313" key="2">
    <source>
        <dbReference type="Proteomes" id="UP000460287"/>
    </source>
</evidence>
<name>A0A7X2T0J4_9CLOT</name>
<dbReference type="Proteomes" id="UP000460287">
    <property type="component" value="Unassembled WGS sequence"/>
</dbReference>
<reference evidence="1 2" key="1">
    <citation type="submission" date="2019-08" db="EMBL/GenBank/DDBJ databases">
        <title>In-depth cultivation of the pig gut microbiome towards novel bacterial diversity and tailored functional studies.</title>
        <authorList>
            <person name="Wylensek D."/>
            <person name="Hitch T.C.A."/>
            <person name="Clavel T."/>
        </authorList>
    </citation>
    <scope>NUCLEOTIDE SEQUENCE [LARGE SCALE GENOMIC DNA]</scope>
    <source>
        <strain evidence="1 2">WCA-383-APC-5B</strain>
    </source>
</reference>
<dbReference type="EMBL" id="VULX01000003">
    <property type="protein sequence ID" value="MSR90662.1"/>
    <property type="molecule type" value="Genomic_DNA"/>
</dbReference>
<proteinExistence type="predicted"/>
<gene>
    <name evidence="1" type="ORF">FYJ33_04330</name>
</gene>
<organism evidence="1 2">
    <name type="scientific">Inconstantimicrobium porci</name>
    <dbReference type="NCBI Taxonomy" id="2652291"/>
    <lineage>
        <taxon>Bacteria</taxon>
        <taxon>Bacillati</taxon>
        <taxon>Bacillota</taxon>
        <taxon>Clostridia</taxon>
        <taxon>Eubacteriales</taxon>
        <taxon>Clostridiaceae</taxon>
        <taxon>Inconstantimicrobium</taxon>
    </lineage>
</organism>
<evidence type="ECO:0000313" key="1">
    <source>
        <dbReference type="EMBL" id="MSR90662.1"/>
    </source>
</evidence>
<comment type="caution">
    <text evidence="1">The sequence shown here is derived from an EMBL/GenBank/DDBJ whole genome shotgun (WGS) entry which is preliminary data.</text>
</comment>
<dbReference type="Pfam" id="PF20548">
    <property type="entry name" value="DUF6762"/>
    <property type="match status" value="1"/>
</dbReference>
<dbReference type="InterPro" id="IPR046650">
    <property type="entry name" value="DUF6762"/>
</dbReference>
<accession>A0A7X2T0J4</accession>
<dbReference type="AlphaFoldDB" id="A0A7X2T0J4"/>
<sequence>MDFSSLVLIERDNEGKFLKEHGSYKVNQGAEFVTKFYMSGSKVYIEFSTGRDVEEWEYSAIYDLMSIENIENSGYKVEEMLDEYNPSWRICFDFNEDHNEMEDKINDILDMIDEDIEKVMEDIKGKEEQYTE</sequence>
<dbReference type="RefSeq" id="WP_154530541.1">
    <property type="nucleotide sequence ID" value="NZ_JAQXTV010000001.1"/>
</dbReference>
<protein>
    <submittedName>
        <fullName evidence="1">Uncharacterized protein</fullName>
    </submittedName>
</protein>